<dbReference type="GO" id="GO:0008270">
    <property type="term" value="F:zinc ion binding"/>
    <property type="evidence" value="ECO:0007669"/>
    <property type="project" value="UniProtKB-KW"/>
</dbReference>
<dbReference type="EMBL" id="NBNE01000258">
    <property type="protein sequence ID" value="OWZ21106.1"/>
    <property type="molecule type" value="Genomic_DNA"/>
</dbReference>
<evidence type="ECO:0000256" key="1">
    <source>
        <dbReference type="ARBA" id="ARBA00022723"/>
    </source>
</evidence>
<dbReference type="Gene3D" id="2.20.25.240">
    <property type="match status" value="1"/>
</dbReference>
<evidence type="ECO:0000256" key="3">
    <source>
        <dbReference type="ARBA" id="ARBA00022833"/>
    </source>
</evidence>
<evidence type="ECO:0000256" key="2">
    <source>
        <dbReference type="ARBA" id="ARBA00022771"/>
    </source>
</evidence>
<gene>
    <name evidence="5" type="ORF">PHMEG_0004401</name>
</gene>
<dbReference type="OrthoDB" id="123611at2759"/>
<protein>
    <recommendedName>
        <fullName evidence="4">FLYWCH-type domain-containing protein</fullName>
    </recommendedName>
</protein>
<sequence length="283" mass="32212">MNKIQELCPFKTTVKWDGFAYTKARSSGRKTTFSCSYNRSTKCKARVDVMSDGSYQNAVPHTCERPITENTSLPTTEDNVPTVVEDVVNEMKAKVDALAISNLTMVPYGQVEIPPLSVTKPGDATFFQFHYTYMDNGEAQHIRGWGHAALIRLLSYHQAALYLDGIFHCVPSPFYLCLIAMVHARGSKYFVPCMYALATDKSESYRMMQRGFLDALTIILHNHIAPHGINFVITKFIMRPNGEGLEYSESKWGEFWGYFRKTWLEMFPPHLWNIFGSFLDLAA</sequence>
<dbReference type="Proteomes" id="UP000198211">
    <property type="component" value="Unassembled WGS sequence"/>
</dbReference>
<dbReference type="InterPro" id="IPR007588">
    <property type="entry name" value="Znf_FLYWCH"/>
</dbReference>
<keyword evidence="6" id="KW-1185">Reference proteome</keyword>
<feature type="domain" description="FLYWCH-type" evidence="4">
    <location>
        <begin position="16"/>
        <end position="53"/>
    </location>
</feature>
<comment type="caution">
    <text evidence="5">The sequence shown here is derived from an EMBL/GenBank/DDBJ whole genome shotgun (WGS) entry which is preliminary data.</text>
</comment>
<dbReference type="AlphaFoldDB" id="A0A225WTZ8"/>
<accession>A0A225WTZ8</accession>
<dbReference type="Pfam" id="PF04500">
    <property type="entry name" value="FLYWCH"/>
    <property type="match status" value="1"/>
</dbReference>
<proteinExistence type="predicted"/>
<name>A0A225WTZ8_9STRA</name>
<evidence type="ECO:0000313" key="5">
    <source>
        <dbReference type="EMBL" id="OWZ21106.1"/>
    </source>
</evidence>
<keyword evidence="2" id="KW-0863">Zinc-finger</keyword>
<keyword evidence="1" id="KW-0479">Metal-binding</keyword>
<evidence type="ECO:0000259" key="4">
    <source>
        <dbReference type="Pfam" id="PF04500"/>
    </source>
</evidence>
<organism evidence="5 6">
    <name type="scientific">Phytophthora megakarya</name>
    <dbReference type="NCBI Taxonomy" id="4795"/>
    <lineage>
        <taxon>Eukaryota</taxon>
        <taxon>Sar</taxon>
        <taxon>Stramenopiles</taxon>
        <taxon>Oomycota</taxon>
        <taxon>Peronosporomycetes</taxon>
        <taxon>Peronosporales</taxon>
        <taxon>Peronosporaceae</taxon>
        <taxon>Phytophthora</taxon>
    </lineage>
</organism>
<reference evidence="6" key="1">
    <citation type="submission" date="2017-03" db="EMBL/GenBank/DDBJ databases">
        <title>Phytopthora megakarya and P. palmivora, two closely related causual agents of cacao black pod achieved similar genome size and gene model numbers by different mechanisms.</title>
        <authorList>
            <person name="Ali S."/>
            <person name="Shao J."/>
            <person name="Larry D.J."/>
            <person name="Kronmiller B."/>
            <person name="Shen D."/>
            <person name="Strem M.D."/>
            <person name="Melnick R.L."/>
            <person name="Guiltinan M.J."/>
            <person name="Tyler B.M."/>
            <person name="Meinhardt L.W."/>
            <person name="Bailey B.A."/>
        </authorList>
    </citation>
    <scope>NUCLEOTIDE SEQUENCE [LARGE SCALE GENOMIC DNA]</scope>
    <source>
        <strain evidence="6">zdho120</strain>
    </source>
</reference>
<keyword evidence="3" id="KW-0862">Zinc</keyword>
<evidence type="ECO:0000313" key="6">
    <source>
        <dbReference type="Proteomes" id="UP000198211"/>
    </source>
</evidence>